<keyword evidence="2" id="KW-1185">Reference proteome</keyword>
<dbReference type="EMBL" id="REGN01010696">
    <property type="protein sequence ID" value="RMZ98560.1"/>
    <property type="molecule type" value="Genomic_DNA"/>
</dbReference>
<gene>
    <name evidence="1" type="ORF">BpHYR1_042257</name>
</gene>
<dbReference type="AlphaFoldDB" id="A0A3M7PIM7"/>
<comment type="caution">
    <text evidence="1">The sequence shown here is derived from an EMBL/GenBank/DDBJ whole genome shotgun (WGS) entry which is preliminary data.</text>
</comment>
<sequence>MASSTYVAKIPIVHELIIHNILYVNDRAQESGFFPIASLNIVNNEREPFAHGYMSFTNIIDNAKALYEWAGGLVFRGKVIYFENKPVECYAEITPADVVFFETFWASSKKNGQSSGQVMARSRSNHWLEEDLSDEDEGKEVGAPFGLLKRARDVRPGPPF</sequence>
<accession>A0A3M7PIM7</accession>
<evidence type="ECO:0000313" key="1">
    <source>
        <dbReference type="EMBL" id="RMZ98560.1"/>
    </source>
</evidence>
<organism evidence="1 2">
    <name type="scientific">Brachionus plicatilis</name>
    <name type="common">Marine rotifer</name>
    <name type="synonym">Brachionus muelleri</name>
    <dbReference type="NCBI Taxonomy" id="10195"/>
    <lineage>
        <taxon>Eukaryota</taxon>
        <taxon>Metazoa</taxon>
        <taxon>Spiralia</taxon>
        <taxon>Gnathifera</taxon>
        <taxon>Rotifera</taxon>
        <taxon>Eurotatoria</taxon>
        <taxon>Monogononta</taxon>
        <taxon>Pseudotrocha</taxon>
        <taxon>Ploima</taxon>
        <taxon>Brachionidae</taxon>
        <taxon>Brachionus</taxon>
    </lineage>
</organism>
<reference evidence="1 2" key="1">
    <citation type="journal article" date="2018" name="Sci. Rep.">
        <title>Genomic signatures of local adaptation to the degree of environmental predictability in rotifers.</title>
        <authorList>
            <person name="Franch-Gras L."/>
            <person name="Hahn C."/>
            <person name="Garcia-Roger E.M."/>
            <person name="Carmona M.J."/>
            <person name="Serra M."/>
            <person name="Gomez A."/>
        </authorList>
    </citation>
    <scope>NUCLEOTIDE SEQUENCE [LARGE SCALE GENOMIC DNA]</scope>
    <source>
        <strain evidence="1">HYR1</strain>
    </source>
</reference>
<protein>
    <submittedName>
        <fullName evidence="1">Uncharacterized protein</fullName>
    </submittedName>
</protein>
<evidence type="ECO:0000313" key="2">
    <source>
        <dbReference type="Proteomes" id="UP000276133"/>
    </source>
</evidence>
<name>A0A3M7PIM7_BRAPC</name>
<dbReference type="Proteomes" id="UP000276133">
    <property type="component" value="Unassembled WGS sequence"/>
</dbReference>
<proteinExistence type="predicted"/>